<dbReference type="InterPro" id="IPR032716">
    <property type="entry name" value="ACC_epsilon"/>
</dbReference>
<gene>
    <name evidence="1" type="ORF">E2F48_06740</name>
</gene>
<reference evidence="1 2" key="1">
    <citation type="submission" date="2019-03" db="EMBL/GenBank/DDBJ databases">
        <title>Arthrobacter sp. nov., an bacterium isolated from biocrust in Mu Us Desert.</title>
        <authorList>
            <person name="Lixiong L."/>
        </authorList>
    </citation>
    <scope>NUCLEOTIDE SEQUENCE [LARGE SCALE GENOMIC DNA]</scope>
    <source>
        <strain evidence="1 2">SLN-3</strain>
    </source>
</reference>
<evidence type="ECO:0000313" key="1">
    <source>
        <dbReference type="EMBL" id="TDK26855.1"/>
    </source>
</evidence>
<comment type="caution">
    <text evidence="1">The sequence shown here is derived from an EMBL/GenBank/DDBJ whole genome shotgun (WGS) entry which is preliminary data.</text>
</comment>
<dbReference type="EMBL" id="SMTK01000002">
    <property type="protein sequence ID" value="TDK26855.1"/>
    <property type="molecule type" value="Genomic_DNA"/>
</dbReference>
<name>A0A4R5U004_9MICC</name>
<evidence type="ECO:0000313" key="2">
    <source>
        <dbReference type="Proteomes" id="UP000295411"/>
    </source>
</evidence>
<accession>A0A4R5U004</accession>
<keyword evidence="2" id="KW-1185">Reference proteome</keyword>
<protein>
    <submittedName>
        <fullName evidence="1">Acyl-CoA carboxylase subunit epsilon</fullName>
    </submittedName>
</protein>
<organism evidence="1 2">
    <name type="scientific">Arthrobacter crusticola</name>
    <dbReference type="NCBI Taxonomy" id="2547960"/>
    <lineage>
        <taxon>Bacteria</taxon>
        <taxon>Bacillati</taxon>
        <taxon>Actinomycetota</taxon>
        <taxon>Actinomycetes</taxon>
        <taxon>Micrococcales</taxon>
        <taxon>Micrococcaceae</taxon>
        <taxon>Arthrobacter</taxon>
    </lineage>
</organism>
<sequence>MSTKTPEEEPLLRVVAGNPTDEEVAALTAVVLAMADSAESNDRRHPGRAWLRRTLLRLHPLPGPGSWRRSGR</sequence>
<proteinExistence type="predicted"/>
<dbReference type="GO" id="GO:0003989">
    <property type="term" value="F:acetyl-CoA carboxylase activity"/>
    <property type="evidence" value="ECO:0007669"/>
    <property type="project" value="InterPro"/>
</dbReference>
<dbReference type="RefSeq" id="WP_133403208.1">
    <property type="nucleotide sequence ID" value="NZ_SMTK01000002.1"/>
</dbReference>
<dbReference type="AlphaFoldDB" id="A0A4R5U004"/>
<dbReference type="GO" id="GO:0004658">
    <property type="term" value="F:propionyl-CoA carboxylase activity"/>
    <property type="evidence" value="ECO:0007669"/>
    <property type="project" value="InterPro"/>
</dbReference>
<dbReference type="Pfam" id="PF13822">
    <property type="entry name" value="ACC_epsilon"/>
    <property type="match status" value="1"/>
</dbReference>
<dbReference type="Proteomes" id="UP000295411">
    <property type="component" value="Unassembled WGS sequence"/>
</dbReference>